<reference evidence="5 6" key="1">
    <citation type="journal article" date="2021" name="G3 (Bethesda)">
        <title>Improved contiguity of the threespine stickleback genome using long-read sequencing.</title>
        <authorList>
            <person name="Nath S."/>
            <person name="Shaw D.E."/>
            <person name="White M.A."/>
        </authorList>
    </citation>
    <scope>NUCLEOTIDE SEQUENCE [LARGE SCALE GENOMIC DNA]</scope>
    <source>
        <strain evidence="5 6">Lake Benthic</strain>
    </source>
</reference>
<evidence type="ECO:0000259" key="4">
    <source>
        <dbReference type="PROSITE" id="PS50835"/>
    </source>
</evidence>
<evidence type="ECO:0000256" key="3">
    <source>
        <dbReference type="ARBA" id="ARBA00023136"/>
    </source>
</evidence>
<dbReference type="GeneTree" id="ENSGT00950000182977"/>
<accession>A0AAQ4PHE4</accession>
<dbReference type="InterPro" id="IPR013106">
    <property type="entry name" value="Ig_V-set"/>
</dbReference>
<keyword evidence="2" id="KW-0812">Transmembrane</keyword>
<dbReference type="AlphaFoldDB" id="A0AAQ4PHE4"/>
<evidence type="ECO:0000313" key="6">
    <source>
        <dbReference type="Proteomes" id="UP000007635"/>
    </source>
</evidence>
<dbReference type="PANTHER" id="PTHR11860:SF118">
    <property type="entry name" value="CMRF35-LIKE MOLECULE 3-RELATED"/>
    <property type="match status" value="1"/>
</dbReference>
<dbReference type="InterPro" id="IPR050671">
    <property type="entry name" value="CD300_family_receptors"/>
</dbReference>
<dbReference type="Proteomes" id="UP000007635">
    <property type="component" value="Chromosome VI"/>
</dbReference>
<dbReference type="Pfam" id="PF07686">
    <property type="entry name" value="V-set"/>
    <property type="match status" value="1"/>
</dbReference>
<dbReference type="PANTHER" id="PTHR11860">
    <property type="entry name" value="POLYMERIC-IMMUNOGLOBULIN RECEPTOR"/>
    <property type="match status" value="1"/>
</dbReference>
<evidence type="ECO:0000256" key="1">
    <source>
        <dbReference type="ARBA" id="ARBA00004370"/>
    </source>
</evidence>
<protein>
    <recommendedName>
        <fullName evidence="4">Ig-like domain-containing protein</fullName>
    </recommendedName>
</protein>
<feature type="domain" description="Ig-like" evidence="4">
    <location>
        <begin position="97"/>
        <end position="190"/>
    </location>
</feature>
<keyword evidence="3" id="KW-0472">Membrane</keyword>
<dbReference type="InterPro" id="IPR007110">
    <property type="entry name" value="Ig-like_dom"/>
</dbReference>
<dbReference type="SUPFAM" id="SSF48726">
    <property type="entry name" value="Immunoglobulin"/>
    <property type="match status" value="3"/>
</dbReference>
<keyword evidence="6" id="KW-1185">Reference proteome</keyword>
<dbReference type="PROSITE" id="PS50835">
    <property type="entry name" value="IG_LIKE"/>
    <property type="match status" value="1"/>
</dbReference>
<organism evidence="5 6">
    <name type="scientific">Gasterosteus aculeatus aculeatus</name>
    <name type="common">three-spined stickleback</name>
    <dbReference type="NCBI Taxonomy" id="481459"/>
    <lineage>
        <taxon>Eukaryota</taxon>
        <taxon>Metazoa</taxon>
        <taxon>Chordata</taxon>
        <taxon>Craniata</taxon>
        <taxon>Vertebrata</taxon>
        <taxon>Euteleostomi</taxon>
        <taxon>Actinopterygii</taxon>
        <taxon>Neopterygii</taxon>
        <taxon>Teleostei</taxon>
        <taxon>Neoteleostei</taxon>
        <taxon>Acanthomorphata</taxon>
        <taxon>Eupercaria</taxon>
        <taxon>Perciformes</taxon>
        <taxon>Cottioidei</taxon>
        <taxon>Gasterosteales</taxon>
        <taxon>Gasterosteidae</taxon>
        <taxon>Gasterosteus</taxon>
    </lineage>
</organism>
<dbReference type="InterPro" id="IPR013783">
    <property type="entry name" value="Ig-like_fold"/>
</dbReference>
<reference evidence="5" key="2">
    <citation type="submission" date="2025-08" db="UniProtKB">
        <authorList>
            <consortium name="Ensembl"/>
        </authorList>
    </citation>
    <scope>IDENTIFICATION</scope>
</reference>
<name>A0AAQ4PHE4_GASAC</name>
<proteinExistence type="predicted"/>
<evidence type="ECO:0000256" key="2">
    <source>
        <dbReference type="ARBA" id="ARBA00022692"/>
    </source>
</evidence>
<dbReference type="Gene3D" id="2.60.40.10">
    <property type="entry name" value="Immunoglobulins"/>
    <property type="match status" value="3"/>
</dbReference>
<dbReference type="Ensembl" id="ENSGACT00000060157.1">
    <property type="protein sequence ID" value="ENSGACP00000038356.1"/>
    <property type="gene ID" value="ENSGACG00000008985.2"/>
</dbReference>
<sequence>MKIIRVSEVSVKAGGSISIPCLYSSQYTNHVKYLCKGYYWNYCTFAVRTDQKNSAKFSISDDKIQRIFTVTVNELTNDDLYYWCGVEINDGADDGYPFHLSVTTGKSLKAHSRGEITIKCHHQSNPGEMRWCRMGSSCVTQPSGSINGTEVTIDTNGPNVFSVTMRGLKTESSGWYLCVSGNLQFPVRLTVTEQPNTSKYYTCLKVTQEYVSELHVILLCEREIIRVSEVSVKAGGSISIPCLYSSQYTNHVKYLCKGFYWISCTYEVRTDQNNSAKFSLSDDKIPKIFTVTVNELTNDDSYYWCGVEINDGPDNGYGFHLSVTTGKTLKAHSSTSCPLNSNKNEAVSLLS</sequence>
<dbReference type="InterPro" id="IPR003599">
    <property type="entry name" value="Ig_sub"/>
</dbReference>
<comment type="subcellular location">
    <subcellularLocation>
        <location evidence="1">Membrane</location>
    </subcellularLocation>
</comment>
<dbReference type="InterPro" id="IPR036179">
    <property type="entry name" value="Ig-like_dom_sf"/>
</dbReference>
<evidence type="ECO:0000313" key="5">
    <source>
        <dbReference type="Ensembl" id="ENSGACP00000038356.1"/>
    </source>
</evidence>
<dbReference type="GO" id="GO:0004888">
    <property type="term" value="F:transmembrane signaling receptor activity"/>
    <property type="evidence" value="ECO:0007669"/>
    <property type="project" value="TreeGrafter"/>
</dbReference>
<dbReference type="GO" id="GO:0005886">
    <property type="term" value="C:plasma membrane"/>
    <property type="evidence" value="ECO:0007669"/>
    <property type="project" value="TreeGrafter"/>
</dbReference>
<dbReference type="SMART" id="SM00409">
    <property type="entry name" value="IG"/>
    <property type="match status" value="3"/>
</dbReference>
<reference evidence="5" key="3">
    <citation type="submission" date="2025-09" db="UniProtKB">
        <authorList>
            <consortium name="Ensembl"/>
        </authorList>
    </citation>
    <scope>IDENTIFICATION</scope>
</reference>